<comment type="caution">
    <text evidence="1">The sequence shown here is derived from an EMBL/GenBank/DDBJ whole genome shotgun (WGS) entry which is preliminary data.</text>
</comment>
<evidence type="ECO:0000313" key="1">
    <source>
        <dbReference type="EMBL" id="GAF69986.1"/>
    </source>
</evidence>
<dbReference type="EMBL" id="BARS01003909">
    <property type="protein sequence ID" value="GAF69986.1"/>
    <property type="molecule type" value="Genomic_DNA"/>
</dbReference>
<protein>
    <submittedName>
        <fullName evidence="1">Uncharacterized protein</fullName>
    </submittedName>
</protein>
<reference evidence="1" key="1">
    <citation type="journal article" date="2014" name="Front. Microbiol.">
        <title>High frequency of phylogenetically diverse reductive dehalogenase-homologous genes in deep subseafloor sedimentary metagenomes.</title>
        <authorList>
            <person name="Kawai M."/>
            <person name="Futagami T."/>
            <person name="Toyoda A."/>
            <person name="Takaki Y."/>
            <person name="Nishi S."/>
            <person name="Hori S."/>
            <person name="Arai W."/>
            <person name="Tsubouchi T."/>
            <person name="Morono Y."/>
            <person name="Uchiyama I."/>
            <person name="Ito T."/>
            <person name="Fujiyama A."/>
            <person name="Inagaki F."/>
            <person name="Takami H."/>
        </authorList>
    </citation>
    <scope>NUCLEOTIDE SEQUENCE</scope>
    <source>
        <strain evidence="1">Expedition CK06-06</strain>
    </source>
</reference>
<gene>
    <name evidence="1" type="ORF">S01H1_07595</name>
</gene>
<dbReference type="InterPro" id="IPR035198">
    <property type="entry name" value="SU10_MCP"/>
</dbReference>
<accession>X0S445</accession>
<dbReference type="Pfam" id="PF17236">
    <property type="entry name" value="SU10_MCP"/>
    <property type="match status" value="1"/>
</dbReference>
<proteinExistence type="predicted"/>
<name>X0S445_9ZZZZ</name>
<sequence>MPLIGGAVTTDPVVTGAPSATTTLKRTISDVIRNLWAGSSVMFALVAKGEAKAGSVMESRGMISKKSTDHPRFETFTYTPLAIQGTVTAFSGTTLETAAISTLRPYYTIVNTTNNTVARVDSVTSTTEYEVTSVGGTAFDASAGDVFLIMAPAYPENSSSPSRIWKDEDNVYNLTQNVRYPVAISGSSKGNTHYAIEDYFKRMKAVSTIEGNRKTEGMFLFSERASSGNDTSGGSALTGSFRTTRGVWNWAANSYDAGGMTWDKFQSDVPMALGNTVNFSQRFVMVTSQLNFAVMNGWINDKLTVEQTSDLKKFGLKGKKFETSGPEIDVVVHEQFNIGGNQNKALIFVPDQLFYCYKKGRDLQPRMKIQTNSTDGLEDEIFGELGPGSFDGGNSILTITGFRA</sequence>
<dbReference type="AlphaFoldDB" id="X0S445"/>
<organism evidence="1">
    <name type="scientific">marine sediment metagenome</name>
    <dbReference type="NCBI Taxonomy" id="412755"/>
    <lineage>
        <taxon>unclassified sequences</taxon>
        <taxon>metagenomes</taxon>
        <taxon>ecological metagenomes</taxon>
    </lineage>
</organism>